<evidence type="ECO:0000313" key="2">
    <source>
        <dbReference type="Proteomes" id="UP000002770"/>
    </source>
</evidence>
<dbReference type="Proteomes" id="UP000002770">
    <property type="component" value="Unassembled WGS sequence"/>
</dbReference>
<organism evidence="1 2">
    <name type="scientific">Legionella drancourtii LLAP12</name>
    <dbReference type="NCBI Taxonomy" id="658187"/>
    <lineage>
        <taxon>Bacteria</taxon>
        <taxon>Pseudomonadati</taxon>
        <taxon>Pseudomonadota</taxon>
        <taxon>Gammaproteobacteria</taxon>
        <taxon>Legionellales</taxon>
        <taxon>Legionellaceae</taxon>
        <taxon>Legionella</taxon>
    </lineage>
</organism>
<proteinExistence type="predicted"/>
<dbReference type="AlphaFoldDB" id="G9END7"/>
<evidence type="ECO:0000313" key="1">
    <source>
        <dbReference type="EMBL" id="EHL31298.1"/>
    </source>
</evidence>
<keyword evidence="2" id="KW-1185">Reference proteome</keyword>
<protein>
    <submittedName>
        <fullName evidence="1">Uncharacterized protein</fullName>
    </submittedName>
</protein>
<dbReference type="InParanoid" id="G9END7"/>
<dbReference type="HOGENOM" id="CLU_2465209_0_0_6"/>
<gene>
    <name evidence="1" type="ORF">LDG_6759</name>
</gene>
<reference evidence="1 2" key="1">
    <citation type="journal article" date="2011" name="BMC Genomics">
        <title>Insight into cross-talk between intra-amoebal pathogens.</title>
        <authorList>
            <person name="Gimenez G."/>
            <person name="Bertelli C."/>
            <person name="Moliner C."/>
            <person name="Robert C."/>
            <person name="Raoult D."/>
            <person name="Fournier P.E."/>
            <person name="Greub G."/>
        </authorList>
    </citation>
    <scope>NUCLEOTIDE SEQUENCE [LARGE SCALE GENOMIC DNA]</scope>
    <source>
        <strain evidence="1 2">LLAP12</strain>
    </source>
</reference>
<sequence>MMQAYRIATNLRNIQHSLDNLYYETKNEVFWYGIKNNLQLLRLKMPTYSTCDLLPMPIEAQTKLQHYIMHCLQQTFTHWNNLCSLQQK</sequence>
<dbReference type="EMBL" id="JH413817">
    <property type="protein sequence ID" value="EHL31298.1"/>
    <property type="molecule type" value="Genomic_DNA"/>
</dbReference>
<dbReference type="eggNOG" id="ENOG5030SXH">
    <property type="taxonomic scope" value="Bacteria"/>
</dbReference>
<accession>G9END7</accession>
<name>G9END7_9GAMM</name>